<evidence type="ECO:0000313" key="2">
    <source>
        <dbReference type="Proteomes" id="UP000789920"/>
    </source>
</evidence>
<accession>A0ACA9KJQ0</accession>
<dbReference type="Proteomes" id="UP000789920">
    <property type="component" value="Unassembled WGS sequence"/>
</dbReference>
<dbReference type="EMBL" id="CAJVQC010000685">
    <property type="protein sequence ID" value="CAG8477690.1"/>
    <property type="molecule type" value="Genomic_DNA"/>
</dbReference>
<sequence>MLKILLVKGVKHVFLVLTIIGIYHCLGAVLKNIHDLLELIVFKEKLGAYAKHDQIKKDLCEENWIVLREVWYYENLYKVIPDILCELGLIE</sequence>
<keyword evidence="2" id="KW-1185">Reference proteome</keyword>
<gene>
    <name evidence="1" type="ORF">RPERSI_LOCUS846</name>
</gene>
<comment type="caution">
    <text evidence="1">The sequence shown here is derived from an EMBL/GenBank/DDBJ whole genome shotgun (WGS) entry which is preliminary data.</text>
</comment>
<name>A0ACA9KJQ0_9GLOM</name>
<evidence type="ECO:0000313" key="1">
    <source>
        <dbReference type="EMBL" id="CAG8477690.1"/>
    </source>
</evidence>
<protein>
    <submittedName>
        <fullName evidence="1">14966_t:CDS:1</fullName>
    </submittedName>
</protein>
<reference evidence="1" key="1">
    <citation type="submission" date="2021-06" db="EMBL/GenBank/DDBJ databases">
        <authorList>
            <person name="Kallberg Y."/>
            <person name="Tangrot J."/>
            <person name="Rosling A."/>
        </authorList>
    </citation>
    <scope>NUCLEOTIDE SEQUENCE</scope>
    <source>
        <strain evidence="1">MA461A</strain>
    </source>
</reference>
<organism evidence="1 2">
    <name type="scientific">Racocetra persica</name>
    <dbReference type="NCBI Taxonomy" id="160502"/>
    <lineage>
        <taxon>Eukaryota</taxon>
        <taxon>Fungi</taxon>
        <taxon>Fungi incertae sedis</taxon>
        <taxon>Mucoromycota</taxon>
        <taxon>Glomeromycotina</taxon>
        <taxon>Glomeromycetes</taxon>
        <taxon>Diversisporales</taxon>
        <taxon>Gigasporaceae</taxon>
        <taxon>Racocetra</taxon>
    </lineage>
</organism>
<proteinExistence type="predicted"/>